<feature type="chain" id="PRO_5039682088" description="Outer membrane porin, OprD family" evidence="1">
    <location>
        <begin position="20"/>
        <end position="456"/>
    </location>
</feature>
<evidence type="ECO:0008006" key="4">
    <source>
        <dbReference type="Google" id="ProtNLM"/>
    </source>
</evidence>
<evidence type="ECO:0000256" key="1">
    <source>
        <dbReference type="SAM" id="SignalP"/>
    </source>
</evidence>
<dbReference type="Proteomes" id="UP000831290">
    <property type="component" value="Chromosome"/>
</dbReference>
<keyword evidence="3" id="KW-1185">Reference proteome</keyword>
<keyword evidence="1" id="KW-0732">Signal</keyword>
<accession>A0A9E6ZTL9</accession>
<gene>
    <name evidence="2" type="ORF">MQE35_12075</name>
</gene>
<dbReference type="EMBL" id="CP094358">
    <property type="protein sequence ID" value="UOB16471.1"/>
    <property type="molecule type" value="Genomic_DNA"/>
</dbReference>
<reference evidence="2" key="1">
    <citation type="submission" date="2022-03" db="EMBL/GenBank/DDBJ databases">
        <title>Description of Abyssus ytuae gen. nov., sp. nov., a novel member of the family Flavobacteriaceae isolated from the sediment of Mariana Trench.</title>
        <authorList>
            <person name="Zhang J."/>
            <person name="Xu X."/>
        </authorList>
    </citation>
    <scope>NUCLEOTIDE SEQUENCE</scope>
    <source>
        <strain evidence="2">MT3330</strain>
    </source>
</reference>
<dbReference type="AlphaFoldDB" id="A0A9E6ZTL9"/>
<dbReference type="SUPFAM" id="SSF56935">
    <property type="entry name" value="Porins"/>
    <property type="match status" value="1"/>
</dbReference>
<dbReference type="Gene3D" id="2.40.160.10">
    <property type="entry name" value="Porin"/>
    <property type="match status" value="1"/>
</dbReference>
<dbReference type="RefSeq" id="WP_255841658.1">
    <property type="nucleotide sequence ID" value="NZ_CP094358.1"/>
</dbReference>
<dbReference type="InterPro" id="IPR023614">
    <property type="entry name" value="Porin_dom_sf"/>
</dbReference>
<name>A0A9E6ZTL9_9FLAO</name>
<dbReference type="KEGG" id="fbm:MQE35_12075"/>
<proteinExistence type="predicted"/>
<protein>
    <recommendedName>
        <fullName evidence="4">Outer membrane porin, OprD family</fullName>
    </recommendedName>
</protein>
<evidence type="ECO:0000313" key="3">
    <source>
        <dbReference type="Proteomes" id="UP000831290"/>
    </source>
</evidence>
<evidence type="ECO:0000313" key="2">
    <source>
        <dbReference type="EMBL" id="UOB16471.1"/>
    </source>
</evidence>
<feature type="signal peptide" evidence="1">
    <location>
        <begin position="1"/>
        <end position="19"/>
    </location>
</feature>
<sequence length="456" mass="53146">MRGYILLFFCSILFFDSIAQTSSHDTLNSAQTFKEIFSKGEIKGYMRNYFLNTINEGVLKDYYANATGGALSYKTMPYKGFEAGVKGSVTFHTFSSDLNEEDAVTGKTSKWEPELYDVLNRDKYNDLDRLEELYIKYYFKGSYVSLGKIPVQDTPLLNKSDGRMMPFSFEGIWGRFNINKTQRLNISWLYKVSPRSTTEWFKLKEALGIFSNGYQPDGEPADYQGRLNSKGIAIITYETKFNNLYFGLFNWYIDKVINTTWFETVYNLSREVSVGLQYTCQLPDNYQSKLSFRERYVQPGENGQVLSSKISYKKDNLNIKVAYTHAFNSGRFLFPRELGRDRFYTSISRSRLEGFGSTQVVTLSGSYDFNLKGFKAGVEYTRLFNPEINNFQFNKYNLDEYHQFNVRLHYQPNGFFEGLKFDVLYVFKENINNTSPDVIFNKSNYHQINFVTNFNF</sequence>
<organism evidence="2 3">
    <name type="scientific">Abyssalbus ytuae</name>
    <dbReference type="NCBI Taxonomy" id="2926907"/>
    <lineage>
        <taxon>Bacteria</taxon>
        <taxon>Pseudomonadati</taxon>
        <taxon>Bacteroidota</taxon>
        <taxon>Flavobacteriia</taxon>
        <taxon>Flavobacteriales</taxon>
        <taxon>Flavobacteriaceae</taxon>
        <taxon>Abyssalbus</taxon>
    </lineage>
</organism>